<dbReference type="AlphaFoldDB" id="A0A7W3N5D2"/>
<organism evidence="2 3">
    <name type="scientific">Thermomonospora cellulosilytica</name>
    <dbReference type="NCBI Taxonomy" id="1411118"/>
    <lineage>
        <taxon>Bacteria</taxon>
        <taxon>Bacillati</taxon>
        <taxon>Actinomycetota</taxon>
        <taxon>Actinomycetes</taxon>
        <taxon>Streptosporangiales</taxon>
        <taxon>Thermomonosporaceae</taxon>
        <taxon>Thermomonospora</taxon>
    </lineage>
</organism>
<gene>
    <name evidence="2" type="ORF">HNR21_006659</name>
</gene>
<evidence type="ECO:0000256" key="1">
    <source>
        <dbReference type="SAM" id="MobiDB-lite"/>
    </source>
</evidence>
<proteinExistence type="predicted"/>
<feature type="region of interest" description="Disordered" evidence="1">
    <location>
        <begin position="434"/>
        <end position="473"/>
    </location>
</feature>
<comment type="caution">
    <text evidence="2">The sequence shown here is derived from an EMBL/GenBank/DDBJ whole genome shotgun (WGS) entry which is preliminary data.</text>
</comment>
<feature type="region of interest" description="Disordered" evidence="1">
    <location>
        <begin position="95"/>
        <end position="134"/>
    </location>
</feature>
<dbReference type="Proteomes" id="UP000539313">
    <property type="component" value="Unassembled WGS sequence"/>
</dbReference>
<keyword evidence="3" id="KW-1185">Reference proteome</keyword>
<evidence type="ECO:0000313" key="2">
    <source>
        <dbReference type="EMBL" id="MBA9007777.1"/>
    </source>
</evidence>
<accession>A0A7W3N5D2</accession>
<dbReference type="EMBL" id="JACJII010000001">
    <property type="protein sequence ID" value="MBA9007777.1"/>
    <property type="molecule type" value="Genomic_DNA"/>
</dbReference>
<feature type="compositionally biased region" description="Basic and acidic residues" evidence="1">
    <location>
        <begin position="160"/>
        <end position="171"/>
    </location>
</feature>
<feature type="compositionally biased region" description="Polar residues" evidence="1">
    <location>
        <begin position="213"/>
        <end position="224"/>
    </location>
</feature>
<name>A0A7W3N5D2_9ACTN</name>
<sequence length="473" mass="51330">MPGRDKRAFSARALFTHAHSGTRRRNGCAPPASLRYEDRFRSFSAVHHVTHIDRTVIGGRPRRRMPPHPISLIFDLCVVVERSWRGPVRRPFRCRGRDLLRDGPTPGRSASVPGRGDPREAGVGGRDELGSAPGVHTGKRVILLFRCSGRLFERAGPAGERQRGRAPADQRTRRRPSTKSHGPVTARDKSTINPEGKQQMPTLSRAHGHIRSTIPSLRGPSSGNGRVPAEMRSAGGDPIERSCAKPDNRYLHERPGTTGAGTSRQWTNRPLRASERYTMPIESDCGTTRDGTSDDPPPPAPQIDTFSIPISSLPSARSPQLSGENENRVQRPAGTEAISPRMLAHRGTTRVTGRTRRLRAAMPDGRDGTDVERFGGSGDEASLRAAGLDMRHGPPLSPGGRGPAAMRIAAARPEGPDRVITAWTALPVKAVEAFRRNSTGESPQSNTRAGVDGRCRPPARPAAGSSHRRRGRP</sequence>
<feature type="region of interest" description="Disordered" evidence="1">
    <location>
        <begin position="155"/>
        <end position="333"/>
    </location>
</feature>
<evidence type="ECO:0000313" key="3">
    <source>
        <dbReference type="Proteomes" id="UP000539313"/>
    </source>
</evidence>
<feature type="compositionally biased region" description="Basic and acidic residues" evidence="1">
    <location>
        <begin position="116"/>
        <end position="129"/>
    </location>
</feature>
<protein>
    <submittedName>
        <fullName evidence="2">Uncharacterized protein</fullName>
    </submittedName>
</protein>
<feature type="compositionally biased region" description="Polar residues" evidence="1">
    <location>
        <begin position="436"/>
        <end position="448"/>
    </location>
</feature>
<feature type="compositionally biased region" description="Polar residues" evidence="1">
    <location>
        <begin position="304"/>
        <end position="324"/>
    </location>
</feature>
<reference evidence="2 3" key="1">
    <citation type="submission" date="2020-08" db="EMBL/GenBank/DDBJ databases">
        <title>Sequencing the genomes of 1000 actinobacteria strains.</title>
        <authorList>
            <person name="Klenk H.-P."/>
        </authorList>
    </citation>
    <scope>NUCLEOTIDE SEQUENCE [LARGE SCALE GENOMIC DNA]</scope>
    <source>
        <strain evidence="2 3">DSM 45823</strain>
    </source>
</reference>
<feature type="compositionally biased region" description="Basic and acidic residues" evidence="1">
    <location>
        <begin position="238"/>
        <end position="255"/>
    </location>
</feature>